<evidence type="ECO:0000313" key="1">
    <source>
        <dbReference type="EMBL" id="PWU67116.1"/>
    </source>
</evidence>
<accession>A0A317KUV4</accession>
<dbReference type="AlphaFoldDB" id="A0A317KUV4"/>
<name>A0A317KUV4_9BACI</name>
<evidence type="ECO:0000313" key="2">
    <source>
        <dbReference type="Proteomes" id="UP000245624"/>
    </source>
</evidence>
<sequence>MIMSFKFFGIYFIHKPIIIQRINVLRIIGCLDRDVLDSHLRQEIMICTIVLDEIEHYDNILPVRRIIGNVGMW</sequence>
<protein>
    <submittedName>
        <fullName evidence="1">Uncharacterized protein</fullName>
    </submittedName>
</protein>
<keyword evidence="2" id="KW-1185">Reference proteome</keyword>
<dbReference type="EMBL" id="QGTD01000018">
    <property type="protein sequence ID" value="PWU67116.1"/>
    <property type="molecule type" value="Genomic_DNA"/>
</dbReference>
<gene>
    <name evidence="1" type="ORF">DLJ74_16185</name>
</gene>
<dbReference type="Proteomes" id="UP000245624">
    <property type="component" value="Unassembled WGS sequence"/>
</dbReference>
<proteinExistence type="predicted"/>
<comment type="caution">
    <text evidence="1">The sequence shown here is derived from an EMBL/GenBank/DDBJ whole genome shotgun (WGS) entry which is preliminary data.</text>
</comment>
<reference evidence="1 2" key="1">
    <citation type="submission" date="2018-05" db="EMBL/GenBank/DDBJ databases">
        <title>Genomic analysis of Gracilibacillus dipsosauri DD1 reveals novel features of a salt-tolerant amylase.</title>
        <authorList>
            <person name="Deutch C.E."/>
            <person name="Yang S."/>
        </authorList>
    </citation>
    <scope>NUCLEOTIDE SEQUENCE [LARGE SCALE GENOMIC DNA]</scope>
    <source>
        <strain evidence="1 2">DD1</strain>
    </source>
</reference>
<organism evidence="1 2">
    <name type="scientific">Gracilibacillus dipsosauri</name>
    <dbReference type="NCBI Taxonomy" id="178340"/>
    <lineage>
        <taxon>Bacteria</taxon>
        <taxon>Bacillati</taxon>
        <taxon>Bacillota</taxon>
        <taxon>Bacilli</taxon>
        <taxon>Bacillales</taxon>
        <taxon>Bacillaceae</taxon>
        <taxon>Gracilibacillus</taxon>
    </lineage>
</organism>